<evidence type="ECO:0000313" key="2">
    <source>
        <dbReference type="Proteomes" id="UP000044602"/>
    </source>
</evidence>
<dbReference type="EMBL" id="CVQH01020307">
    <property type="protein sequence ID" value="CRK27046.1"/>
    <property type="molecule type" value="Genomic_DNA"/>
</dbReference>
<proteinExistence type="predicted"/>
<keyword evidence="2" id="KW-1185">Reference proteome</keyword>
<protein>
    <submittedName>
        <fullName evidence="1">Uncharacterized protein</fullName>
    </submittedName>
</protein>
<accession>A0A0G4LYC4</accession>
<gene>
    <name evidence="1" type="ORF">BN1708_004268</name>
</gene>
<name>A0A0G4LYC4_VERLO</name>
<dbReference type="AlphaFoldDB" id="A0A0G4LYC4"/>
<evidence type="ECO:0000313" key="1">
    <source>
        <dbReference type="EMBL" id="CRK27046.1"/>
    </source>
</evidence>
<dbReference type="Proteomes" id="UP000044602">
    <property type="component" value="Unassembled WGS sequence"/>
</dbReference>
<reference evidence="2" key="1">
    <citation type="submission" date="2015-05" db="EMBL/GenBank/DDBJ databases">
        <authorList>
            <person name="Fogelqvist Johan"/>
        </authorList>
    </citation>
    <scope>NUCLEOTIDE SEQUENCE [LARGE SCALE GENOMIC DNA]</scope>
</reference>
<organism evidence="1 2">
    <name type="scientific">Verticillium longisporum</name>
    <name type="common">Verticillium dahliae var. longisporum</name>
    <dbReference type="NCBI Taxonomy" id="100787"/>
    <lineage>
        <taxon>Eukaryota</taxon>
        <taxon>Fungi</taxon>
        <taxon>Dikarya</taxon>
        <taxon>Ascomycota</taxon>
        <taxon>Pezizomycotina</taxon>
        <taxon>Sordariomycetes</taxon>
        <taxon>Hypocreomycetidae</taxon>
        <taxon>Glomerellales</taxon>
        <taxon>Plectosphaerellaceae</taxon>
        <taxon>Verticillium</taxon>
    </lineage>
</organism>
<sequence>MLGGRRPTSELGSVKVDVELEVNLADDVVVADGAVDHGQALLLRLARILQRLGNVRQHLGLLLDGRHLGRAAGRRAVAARRAVLGLLVVLVHKLGLGADAPREVNVRRLAALNGRLLLARLVLLLELRLADVGRVLPPPLAVDVGEPVLLRRVRRRRLGRVERRAEREPVAQQVVQLLLQLRDPPLKVDVELEVNLADDVVVADGAVDHGQALLLRLARILQRLGNVRQHLGLLLDGRHLGRAAGRRAVAARRAVLGLLVVLVHKLGLGADASREVNVGQLAALNGRLLLARLVLLFELRLADVGRVLASPFAVDVGEPVLLRRVRRRRLGRVERRAEREPVAQQVVQLLLQLRDPPRVPGRRRLLNLPPQTVAPLGVKLFPQLVLARHLFVNLGAREAAFDKLVDVVNLVEEHLRLRERHAVHLQRRHVAVEFALCCLSVEGSEMDLRVEAVLSKAAASDTDALEITDRGRRQLSGRRVPVLGEGATAAAVVRVARTRSRRGVSAVTVRRVATRTAVLLTGAGAVVLLGAGAAERVDGGARLARFGALAGRLAGVLVVEVGGIGRPLLDLVLLLLVLLLGHELPQHAVLLLAFNLGLAVGEQRLALDLAHAHNMLLLRGAAEHAVYRVLVFVVWVG</sequence>